<feature type="compositionally biased region" description="Basic and acidic residues" evidence="9">
    <location>
        <begin position="62"/>
        <end position="71"/>
    </location>
</feature>
<evidence type="ECO:0000256" key="1">
    <source>
        <dbReference type="ARBA" id="ARBA00022741"/>
    </source>
</evidence>
<comment type="function">
    <text evidence="8">DNA helicase participates in several chromatin remodeling complexes, including the SWR1 and the INO80 complexes.</text>
</comment>
<evidence type="ECO:0000256" key="4">
    <source>
        <dbReference type="ARBA" id="ARBA00022840"/>
    </source>
</evidence>
<name>A0A284RXG2_ARMOS</name>
<evidence type="ECO:0000256" key="2">
    <source>
        <dbReference type="ARBA" id="ARBA00022763"/>
    </source>
</evidence>
<dbReference type="GO" id="GO:0005524">
    <property type="term" value="F:ATP binding"/>
    <property type="evidence" value="ECO:0007669"/>
    <property type="project" value="UniProtKB-KW"/>
</dbReference>
<keyword evidence="6 8" id="KW-0804">Transcription</keyword>
<protein>
    <recommendedName>
        <fullName evidence="8">RuvB-like helicase</fullName>
        <ecNumber evidence="8">3.6.4.12</ecNumber>
    </recommendedName>
</protein>
<feature type="region of interest" description="Disordered" evidence="9">
    <location>
        <begin position="37"/>
        <end position="71"/>
    </location>
</feature>
<keyword evidence="4 8" id="KW-0067">ATP-binding</keyword>
<accession>A0A284RXG2</accession>
<dbReference type="Pfam" id="PF06068">
    <property type="entry name" value="TIP49"/>
    <property type="match status" value="1"/>
</dbReference>
<comment type="similarity">
    <text evidence="8">Belongs to the RuvB family.</text>
</comment>
<dbReference type="STRING" id="47428.A0A284RXG2"/>
<comment type="catalytic activity">
    <reaction evidence="8">
        <text>ATP + H2O = ADP + phosphate + H(+)</text>
        <dbReference type="Rhea" id="RHEA:13065"/>
        <dbReference type="ChEBI" id="CHEBI:15377"/>
        <dbReference type="ChEBI" id="CHEBI:15378"/>
        <dbReference type="ChEBI" id="CHEBI:30616"/>
        <dbReference type="ChEBI" id="CHEBI:43474"/>
        <dbReference type="ChEBI" id="CHEBI:456216"/>
        <dbReference type="EC" id="3.6.4.12"/>
    </reaction>
</comment>
<keyword evidence="2 8" id="KW-0227">DNA damage</keyword>
<evidence type="ECO:0000256" key="9">
    <source>
        <dbReference type="SAM" id="MobiDB-lite"/>
    </source>
</evidence>
<comment type="subcellular location">
    <subcellularLocation>
        <location evidence="8">Nucleus</location>
    </subcellularLocation>
</comment>
<dbReference type="SUPFAM" id="SSF52540">
    <property type="entry name" value="P-loop containing nucleoside triphosphate hydrolases"/>
    <property type="match status" value="1"/>
</dbReference>
<feature type="region of interest" description="Disordered" evidence="9">
    <location>
        <begin position="1"/>
        <end position="20"/>
    </location>
</feature>
<keyword evidence="8" id="KW-0156">Chromatin regulator</keyword>
<reference evidence="13" key="1">
    <citation type="journal article" date="2017" name="Nat. Ecol. Evol.">
        <title>Genome expansion and lineage-specific genetic innovations in the forest pathogenic fungi Armillaria.</title>
        <authorList>
            <person name="Sipos G."/>
            <person name="Prasanna A.N."/>
            <person name="Walter M.C."/>
            <person name="O'Connor E."/>
            <person name="Balint B."/>
            <person name="Krizsan K."/>
            <person name="Kiss B."/>
            <person name="Hess J."/>
            <person name="Varga T."/>
            <person name="Slot J."/>
            <person name="Riley R."/>
            <person name="Boka B."/>
            <person name="Rigling D."/>
            <person name="Barry K."/>
            <person name="Lee J."/>
            <person name="Mihaltcheva S."/>
            <person name="LaButti K."/>
            <person name="Lipzen A."/>
            <person name="Waldron R."/>
            <person name="Moloney N.M."/>
            <person name="Sperisen C."/>
            <person name="Kredics L."/>
            <person name="Vagvoelgyi C."/>
            <person name="Patrignani A."/>
            <person name="Fitzpatrick D."/>
            <person name="Nagy I."/>
            <person name="Doyle S."/>
            <person name="Anderson J.B."/>
            <person name="Grigoriev I.V."/>
            <person name="Gueldener U."/>
            <person name="Muensterkoetter M."/>
            <person name="Nagy L.G."/>
        </authorList>
    </citation>
    <scope>NUCLEOTIDE SEQUENCE [LARGE SCALE GENOMIC DNA]</scope>
    <source>
        <strain evidence="13">C18/9</strain>
    </source>
</reference>
<evidence type="ECO:0000259" key="10">
    <source>
        <dbReference type="Pfam" id="PF06068"/>
    </source>
</evidence>
<dbReference type="Gene3D" id="1.10.8.60">
    <property type="match status" value="1"/>
</dbReference>
<proteinExistence type="inferred from homology"/>
<keyword evidence="1 8" id="KW-0547">Nucleotide-binding</keyword>
<gene>
    <name evidence="12" type="ORF">ARMOST_16862</name>
</gene>
<dbReference type="InterPro" id="IPR041048">
    <property type="entry name" value="RuvB-like_C"/>
</dbReference>
<feature type="domain" description="TIP49 P-loop" evidence="10">
    <location>
        <begin position="101"/>
        <end position="241"/>
    </location>
</feature>
<dbReference type="InterPro" id="IPR010339">
    <property type="entry name" value="TIP49_P-loop"/>
</dbReference>
<sequence length="338" mass="38560">MTIMRGTAHLCTGNANHNRDVGTPGYHQEMERASFAYPRTGTRRPIRAKGSQGKARQAKARNAAEDDAGRTDSRTSDVICWTSINGNDRYCIGLNSFNARKVHAVSLHEIDIIKSRTQGYLALFTGDAGEIKSELQTPRSWNSTRKVRPRSFLVYVRFLHRDVCVNKRIMQVFFIDEVHMLDIDCFSFLNHVLEHYLPPLVVMASNRRVARIRGTTFRSPHGVLMDVLDCILIISTKPYSEDIEQIIQIWCQQEDVTLTAYATSVVISTAMQTTLRYSLNLISCALMLARKRTVEQAVGVEDLQRAYTYFQDEKRSVQWWKKQQGSLDNSPSHSRLGR</sequence>
<keyword evidence="13" id="KW-1185">Reference proteome</keyword>
<dbReference type="GO" id="GO:0005634">
    <property type="term" value="C:nucleus"/>
    <property type="evidence" value="ECO:0007669"/>
    <property type="project" value="UniProtKB-SubCell"/>
</dbReference>
<evidence type="ECO:0000256" key="6">
    <source>
        <dbReference type="ARBA" id="ARBA00023163"/>
    </source>
</evidence>
<dbReference type="OrthoDB" id="10060499at2759"/>
<feature type="domain" description="RuvB-like AAA-lid" evidence="11">
    <location>
        <begin position="246"/>
        <end position="312"/>
    </location>
</feature>
<evidence type="ECO:0000313" key="12">
    <source>
        <dbReference type="EMBL" id="SJL13419.1"/>
    </source>
</evidence>
<evidence type="ECO:0000256" key="7">
    <source>
        <dbReference type="ARBA" id="ARBA00023204"/>
    </source>
</evidence>
<dbReference type="GO" id="GO:0006325">
    <property type="term" value="P:chromatin organization"/>
    <property type="evidence" value="ECO:0007669"/>
    <property type="project" value="UniProtKB-KW"/>
</dbReference>
<dbReference type="InterPro" id="IPR027417">
    <property type="entry name" value="P-loop_NTPase"/>
</dbReference>
<dbReference type="Pfam" id="PF17856">
    <property type="entry name" value="TIP49_C"/>
    <property type="match status" value="1"/>
</dbReference>
<evidence type="ECO:0000259" key="11">
    <source>
        <dbReference type="Pfam" id="PF17856"/>
    </source>
</evidence>
<dbReference type="GO" id="GO:0016887">
    <property type="term" value="F:ATP hydrolysis activity"/>
    <property type="evidence" value="ECO:0007669"/>
    <property type="project" value="RHEA"/>
</dbReference>
<dbReference type="PANTHER" id="PTHR11093">
    <property type="entry name" value="RUVB-RELATED REPTIN AND PONTIN"/>
    <property type="match status" value="1"/>
</dbReference>
<dbReference type="Gene3D" id="3.40.50.300">
    <property type="entry name" value="P-loop containing nucleotide triphosphate hydrolases"/>
    <property type="match status" value="1"/>
</dbReference>
<keyword evidence="3 8" id="KW-0378">Hydrolase</keyword>
<keyword evidence="8" id="KW-0347">Helicase</keyword>
<keyword evidence="5 8" id="KW-0805">Transcription regulation</keyword>
<organism evidence="12 13">
    <name type="scientific">Armillaria ostoyae</name>
    <name type="common">Armillaria root rot fungus</name>
    <dbReference type="NCBI Taxonomy" id="47428"/>
    <lineage>
        <taxon>Eukaryota</taxon>
        <taxon>Fungi</taxon>
        <taxon>Dikarya</taxon>
        <taxon>Basidiomycota</taxon>
        <taxon>Agaricomycotina</taxon>
        <taxon>Agaricomycetes</taxon>
        <taxon>Agaricomycetidae</taxon>
        <taxon>Agaricales</taxon>
        <taxon>Marasmiineae</taxon>
        <taxon>Physalacriaceae</taxon>
        <taxon>Armillaria</taxon>
    </lineage>
</organism>
<evidence type="ECO:0000256" key="8">
    <source>
        <dbReference type="RuleBase" id="RU363048"/>
    </source>
</evidence>
<dbReference type="EMBL" id="FUEG01000020">
    <property type="protein sequence ID" value="SJL13419.1"/>
    <property type="molecule type" value="Genomic_DNA"/>
</dbReference>
<dbReference type="GO" id="GO:0006281">
    <property type="term" value="P:DNA repair"/>
    <property type="evidence" value="ECO:0007669"/>
    <property type="project" value="UniProtKB-KW"/>
</dbReference>
<dbReference type="InterPro" id="IPR027238">
    <property type="entry name" value="RuvB-like"/>
</dbReference>
<evidence type="ECO:0000256" key="3">
    <source>
        <dbReference type="ARBA" id="ARBA00022801"/>
    </source>
</evidence>
<keyword evidence="7 8" id="KW-0234">DNA repair</keyword>
<dbReference type="GO" id="GO:0003678">
    <property type="term" value="F:DNA helicase activity"/>
    <property type="evidence" value="ECO:0007669"/>
    <property type="project" value="UniProtKB-EC"/>
</dbReference>
<evidence type="ECO:0000313" key="13">
    <source>
        <dbReference type="Proteomes" id="UP000219338"/>
    </source>
</evidence>
<evidence type="ECO:0000256" key="5">
    <source>
        <dbReference type="ARBA" id="ARBA00023015"/>
    </source>
</evidence>
<keyword evidence="8" id="KW-0539">Nucleus</keyword>
<dbReference type="EC" id="3.6.4.12" evidence="8"/>
<dbReference type="AlphaFoldDB" id="A0A284RXG2"/>
<dbReference type="Proteomes" id="UP000219338">
    <property type="component" value="Unassembled WGS sequence"/>
</dbReference>